<accession>A0A2W5UTF6</accession>
<comment type="caution">
    <text evidence="1">The sequence shown here is derived from an EMBL/GenBank/DDBJ whole genome shotgun (WGS) entry which is preliminary data.</text>
</comment>
<protein>
    <submittedName>
        <fullName evidence="1">Uncharacterized protein</fullName>
    </submittedName>
</protein>
<name>A0A2W5UTF6_9CAUL</name>
<reference evidence="1 2" key="1">
    <citation type="submission" date="2017-08" db="EMBL/GenBank/DDBJ databases">
        <title>Infants hospitalized years apart are colonized by the same room-sourced microbial strains.</title>
        <authorList>
            <person name="Brooks B."/>
            <person name="Olm M.R."/>
            <person name="Firek B.A."/>
            <person name="Baker R."/>
            <person name="Thomas B.C."/>
            <person name="Morowitz M.J."/>
            <person name="Banfield J.F."/>
        </authorList>
    </citation>
    <scope>NUCLEOTIDE SEQUENCE [LARGE SCALE GENOMIC DNA]</scope>
    <source>
        <strain evidence="1">S2_003_000_R2_4</strain>
    </source>
</reference>
<dbReference type="EMBL" id="QFQZ01000103">
    <property type="protein sequence ID" value="PZR30990.1"/>
    <property type="molecule type" value="Genomic_DNA"/>
</dbReference>
<evidence type="ECO:0000313" key="2">
    <source>
        <dbReference type="Proteomes" id="UP000249393"/>
    </source>
</evidence>
<sequence>MADKIPPEIFLEIRRVASAEWPDSPEMQQYMVDAEATAYRKLAKLDFGGALEQKAAILKEAHEYYQSWQDIVSFVSEEVDAFNTLAAFAPEDVPVGFVTEQKRKARVEHDWFASQLEDVQQAVEAYRYVQRTRAKVGPIRDLLVRMESIIGSECYNANIQNYSAWGVWEGEGRAFRYPVTYIRNGQEEKRKARTDDLEPEALITGHYKFGANELSIHRALVRIIDMLRNDYDLKIPGDEDRA</sequence>
<evidence type="ECO:0000313" key="1">
    <source>
        <dbReference type="EMBL" id="PZR30990.1"/>
    </source>
</evidence>
<dbReference type="Proteomes" id="UP000249393">
    <property type="component" value="Unassembled WGS sequence"/>
</dbReference>
<dbReference type="AlphaFoldDB" id="A0A2W5UTF6"/>
<dbReference type="RefSeq" id="WP_304282325.1">
    <property type="nucleotide sequence ID" value="NZ_QFQZ01000103.1"/>
</dbReference>
<proteinExistence type="predicted"/>
<gene>
    <name evidence="1" type="ORF">DI526_20935</name>
</gene>
<organism evidence="1 2">
    <name type="scientific">Caulobacter segnis</name>
    <dbReference type="NCBI Taxonomy" id="88688"/>
    <lineage>
        <taxon>Bacteria</taxon>
        <taxon>Pseudomonadati</taxon>
        <taxon>Pseudomonadota</taxon>
        <taxon>Alphaproteobacteria</taxon>
        <taxon>Caulobacterales</taxon>
        <taxon>Caulobacteraceae</taxon>
        <taxon>Caulobacter</taxon>
    </lineage>
</organism>